<dbReference type="EMBL" id="MGJD01000019">
    <property type="protein sequence ID" value="OGN00578.1"/>
    <property type="molecule type" value="Genomic_DNA"/>
</dbReference>
<evidence type="ECO:0000313" key="1">
    <source>
        <dbReference type="EMBL" id="OGN00578.1"/>
    </source>
</evidence>
<evidence type="ECO:0000313" key="2">
    <source>
        <dbReference type="Proteomes" id="UP000177117"/>
    </source>
</evidence>
<dbReference type="Proteomes" id="UP000177117">
    <property type="component" value="Unassembled WGS sequence"/>
</dbReference>
<gene>
    <name evidence="1" type="ORF">A2650_03180</name>
</gene>
<organism evidence="1 2">
    <name type="scientific">Candidatus Yanofskybacteria bacterium RIFCSPHIGHO2_01_FULL_41_53</name>
    <dbReference type="NCBI Taxonomy" id="1802663"/>
    <lineage>
        <taxon>Bacteria</taxon>
        <taxon>Candidatus Yanofskyibacteriota</taxon>
    </lineage>
</organism>
<comment type="caution">
    <text evidence="1">The sequence shown here is derived from an EMBL/GenBank/DDBJ whole genome shotgun (WGS) entry which is preliminary data.</text>
</comment>
<sequence>MALYLTLLLSSLGIVLLVAITVYTCSINEHLKILTGYFMSENPEDGGGRRLEVPITSLADEKKKTETRREVAKTETMERIQRTNIVIFLNRK</sequence>
<name>A0A1F8EIY1_9BACT</name>
<proteinExistence type="predicted"/>
<accession>A0A1F8EIY1</accession>
<dbReference type="AlphaFoldDB" id="A0A1F8EIY1"/>
<reference evidence="1 2" key="1">
    <citation type="journal article" date="2016" name="Nat. Commun.">
        <title>Thousands of microbial genomes shed light on interconnected biogeochemical processes in an aquifer system.</title>
        <authorList>
            <person name="Anantharaman K."/>
            <person name="Brown C.T."/>
            <person name="Hug L.A."/>
            <person name="Sharon I."/>
            <person name="Castelle C.J."/>
            <person name="Probst A.J."/>
            <person name="Thomas B.C."/>
            <person name="Singh A."/>
            <person name="Wilkins M.J."/>
            <person name="Karaoz U."/>
            <person name="Brodie E.L."/>
            <person name="Williams K.H."/>
            <person name="Hubbard S.S."/>
            <person name="Banfield J.F."/>
        </authorList>
    </citation>
    <scope>NUCLEOTIDE SEQUENCE [LARGE SCALE GENOMIC DNA]</scope>
</reference>
<protein>
    <submittedName>
        <fullName evidence="1">Uncharacterized protein</fullName>
    </submittedName>
</protein>